<dbReference type="PROSITE" id="PS50943">
    <property type="entry name" value="HTH_CROC1"/>
    <property type="match status" value="1"/>
</dbReference>
<evidence type="ECO:0000313" key="3">
    <source>
        <dbReference type="EMBL" id="SSC12806.1"/>
    </source>
</evidence>
<dbReference type="Proteomes" id="UP000250796">
    <property type="component" value="Chromosome MESINF"/>
</dbReference>
<dbReference type="InterPro" id="IPR001387">
    <property type="entry name" value="Cro/C1-type_HTH"/>
</dbReference>
<dbReference type="GO" id="GO:0003677">
    <property type="term" value="F:DNA binding"/>
    <property type="evidence" value="ECO:0007669"/>
    <property type="project" value="UniProtKB-KW"/>
</dbReference>
<name>A0A7Z7LEV8_9BACT</name>
<dbReference type="PANTHER" id="PTHR46558">
    <property type="entry name" value="TRACRIPTIONAL REGULATORY PROTEIN-RELATED-RELATED"/>
    <property type="match status" value="1"/>
</dbReference>
<organism evidence="3 4">
    <name type="scientific">Mesotoga infera</name>
    <dbReference type="NCBI Taxonomy" id="1236046"/>
    <lineage>
        <taxon>Bacteria</taxon>
        <taxon>Thermotogati</taxon>
        <taxon>Thermotogota</taxon>
        <taxon>Thermotogae</taxon>
        <taxon>Kosmotogales</taxon>
        <taxon>Kosmotogaceae</taxon>
        <taxon>Mesotoga</taxon>
    </lineage>
</organism>
<reference evidence="3 4" key="1">
    <citation type="submission" date="2017-01" db="EMBL/GenBank/DDBJ databases">
        <authorList>
            <person name="Erauso G."/>
        </authorList>
    </citation>
    <scope>NUCLEOTIDE SEQUENCE [LARGE SCALE GENOMIC DNA]</scope>
    <source>
        <strain evidence="3">MESINF1</strain>
    </source>
</reference>
<keyword evidence="1" id="KW-0238">DNA-binding</keyword>
<gene>
    <name evidence="3" type="ORF">MESINF_1362</name>
</gene>
<accession>A0A7Z7LEV8</accession>
<keyword evidence="4" id="KW-1185">Reference proteome</keyword>
<evidence type="ECO:0000313" key="4">
    <source>
        <dbReference type="Proteomes" id="UP000250796"/>
    </source>
</evidence>
<evidence type="ECO:0000256" key="1">
    <source>
        <dbReference type="ARBA" id="ARBA00023125"/>
    </source>
</evidence>
<dbReference type="InterPro" id="IPR010982">
    <property type="entry name" value="Lambda_DNA-bd_dom_sf"/>
</dbReference>
<dbReference type="Gene3D" id="1.10.260.40">
    <property type="entry name" value="lambda repressor-like DNA-binding domains"/>
    <property type="match status" value="1"/>
</dbReference>
<dbReference type="KEGG" id="minf:MESINF_1362"/>
<dbReference type="SMART" id="SM00530">
    <property type="entry name" value="HTH_XRE"/>
    <property type="match status" value="1"/>
</dbReference>
<proteinExistence type="predicted"/>
<dbReference type="AlphaFoldDB" id="A0A7Z7LEV8"/>
<protein>
    <recommendedName>
        <fullName evidence="2">HTH cro/C1-type domain-containing protein</fullName>
    </recommendedName>
</protein>
<sequence length="67" mass="7690">MKNKLREFRFKNDEITQESLAELVGVSRQTIIAIEKGRFNPSVKLALKISHALRCTVEDLFIIEEGD</sequence>
<evidence type="ECO:0000259" key="2">
    <source>
        <dbReference type="PROSITE" id="PS50943"/>
    </source>
</evidence>
<dbReference type="EMBL" id="LS974202">
    <property type="protein sequence ID" value="SSC12806.1"/>
    <property type="molecule type" value="Genomic_DNA"/>
</dbReference>
<dbReference type="RefSeq" id="WP_169699042.1">
    <property type="nucleotide sequence ID" value="NZ_LS974202.1"/>
</dbReference>
<dbReference type="CDD" id="cd00093">
    <property type="entry name" value="HTH_XRE"/>
    <property type="match status" value="1"/>
</dbReference>
<dbReference type="SUPFAM" id="SSF47413">
    <property type="entry name" value="lambda repressor-like DNA-binding domains"/>
    <property type="match status" value="1"/>
</dbReference>
<feature type="domain" description="HTH cro/C1-type" evidence="2">
    <location>
        <begin position="5"/>
        <end position="60"/>
    </location>
</feature>
<dbReference type="PANTHER" id="PTHR46558:SF4">
    <property type="entry name" value="DNA-BIDING PHAGE PROTEIN"/>
    <property type="match status" value="1"/>
</dbReference>
<dbReference type="Pfam" id="PF01381">
    <property type="entry name" value="HTH_3"/>
    <property type="match status" value="1"/>
</dbReference>